<reference evidence="2 3" key="1">
    <citation type="submission" date="2012-10" db="EMBL/GenBank/DDBJ databases">
        <authorList>
            <person name="Zafar N."/>
            <person name="Inman J."/>
            <person name="Hall N."/>
            <person name="Lorenzi H."/>
            <person name="Caler E."/>
        </authorList>
    </citation>
    <scope>NUCLEOTIDE SEQUENCE [LARGE SCALE GENOMIC DNA]</scope>
    <source>
        <strain evidence="2 3">IP1</strain>
    </source>
</reference>
<evidence type="ECO:0000313" key="2">
    <source>
        <dbReference type="EMBL" id="ELP83709.1"/>
    </source>
</evidence>
<dbReference type="KEGG" id="eiv:EIN_468530"/>
<dbReference type="AlphaFoldDB" id="A0A0A1TUJ8"/>
<feature type="region of interest" description="Disordered" evidence="1">
    <location>
        <begin position="307"/>
        <end position="330"/>
    </location>
</feature>
<dbReference type="GeneID" id="14882712"/>
<feature type="region of interest" description="Disordered" evidence="1">
    <location>
        <begin position="350"/>
        <end position="373"/>
    </location>
</feature>
<dbReference type="Proteomes" id="UP000014680">
    <property type="component" value="Unassembled WGS sequence"/>
</dbReference>
<sequence>QILHSIETVIERKEIDTMKCVDAKKRILKILFLETISSFLMNKVMIRKFCDFEFFEKYKEKIFFVAKTLQKMEYETSEMYIIHLKNTIDDTFGVFDEFFDRINKTKVEELEKEILKKENLGKMSERDGISSTEEARNRGELTLAQKEIEALLKTSSLSIIRSLNKSVAHKYVEAFKMTNSTVDDYLVYDQFVLSVESFSRTYSAYLQASLSEMETKTKIHRKFEERVKNATNIVLEKKQTNDTLLEKLNKLRKEKRLPLLSREQLIESSELMINNNCEETKEEKTKRTSFKQTVFKIFGGEKKKTESQFYSASPSPCSSPRPLVSPRMSPYSKKKCEELKREDPFIFIQRSGSTEPKVGKTREKTAFKGEKKK</sequence>
<organism evidence="2 3">
    <name type="scientific">Entamoeba invadens IP1</name>
    <dbReference type="NCBI Taxonomy" id="370355"/>
    <lineage>
        <taxon>Eukaryota</taxon>
        <taxon>Amoebozoa</taxon>
        <taxon>Evosea</taxon>
        <taxon>Archamoebae</taxon>
        <taxon>Mastigamoebida</taxon>
        <taxon>Entamoebidae</taxon>
        <taxon>Entamoeba</taxon>
    </lineage>
</organism>
<protein>
    <submittedName>
        <fullName evidence="2">Uncharacterized protein</fullName>
    </submittedName>
</protein>
<accession>A0A0A1TUJ8</accession>
<name>A0A0A1TUJ8_ENTIV</name>
<evidence type="ECO:0000313" key="3">
    <source>
        <dbReference type="Proteomes" id="UP000014680"/>
    </source>
</evidence>
<feature type="compositionally biased region" description="Low complexity" evidence="1">
    <location>
        <begin position="307"/>
        <end position="326"/>
    </location>
</feature>
<feature type="non-terminal residue" evidence="2">
    <location>
        <position position="1"/>
    </location>
</feature>
<dbReference type="EMBL" id="KB207240">
    <property type="protein sequence ID" value="ELP83709.1"/>
    <property type="molecule type" value="Genomic_DNA"/>
</dbReference>
<feature type="compositionally biased region" description="Basic and acidic residues" evidence="1">
    <location>
        <begin position="357"/>
        <end position="373"/>
    </location>
</feature>
<dbReference type="RefSeq" id="XP_004183055.1">
    <property type="nucleotide sequence ID" value="XM_004183007.1"/>
</dbReference>
<proteinExistence type="predicted"/>
<evidence type="ECO:0000256" key="1">
    <source>
        <dbReference type="SAM" id="MobiDB-lite"/>
    </source>
</evidence>
<keyword evidence="3" id="KW-1185">Reference proteome</keyword>
<dbReference type="VEuPathDB" id="AmoebaDB:EIN_468530"/>
<gene>
    <name evidence="2" type="ORF">EIN_468530</name>
</gene>